<protein>
    <submittedName>
        <fullName evidence="4">Two-component system response regulator NatR</fullName>
    </submittedName>
</protein>
<dbReference type="InterPro" id="IPR007492">
    <property type="entry name" value="LytTR_DNA-bd_dom"/>
</dbReference>
<dbReference type="SUPFAM" id="SSF52172">
    <property type="entry name" value="CheY-like"/>
    <property type="match status" value="1"/>
</dbReference>
<sequence>MNQYRCAIVDDERDAIELLSSRIEQLFGNIEVADTFSFWKDALPALRNNNYDILFIDVSMPEKSGFDLLKLLPGLDLEIIFVTAHDNFALKAFSFSATGYVLKPIDDEELSTAINKALERINNKHAAKRQTTNLPVITAATTDKVRIPNNSGIDYVNVNDIIYLESVNKCTIIVTGKAKYTSSANLGTYKYLTDDHSFFQVHRAFIINLNCVVRYESAGVVVMQDKTEVPIARNIRQEFLQLFDKK</sequence>
<dbReference type="SMART" id="SM00448">
    <property type="entry name" value="REC"/>
    <property type="match status" value="1"/>
</dbReference>
<dbReference type="Pfam" id="PF04397">
    <property type="entry name" value="LytTR"/>
    <property type="match status" value="1"/>
</dbReference>
<feature type="domain" description="Response regulatory" evidence="2">
    <location>
        <begin position="5"/>
        <end position="118"/>
    </location>
</feature>
<evidence type="ECO:0000256" key="1">
    <source>
        <dbReference type="PROSITE-ProRule" id="PRU00169"/>
    </source>
</evidence>
<name>A0ABP8N5H1_9BACT</name>
<organism evidence="4 5">
    <name type="scientific">Nemorincola caseinilytica</name>
    <dbReference type="NCBI Taxonomy" id="2054315"/>
    <lineage>
        <taxon>Bacteria</taxon>
        <taxon>Pseudomonadati</taxon>
        <taxon>Bacteroidota</taxon>
        <taxon>Chitinophagia</taxon>
        <taxon>Chitinophagales</taxon>
        <taxon>Chitinophagaceae</taxon>
        <taxon>Nemorincola</taxon>
    </lineage>
</organism>
<evidence type="ECO:0000313" key="5">
    <source>
        <dbReference type="Proteomes" id="UP001500067"/>
    </source>
</evidence>
<dbReference type="InterPro" id="IPR011006">
    <property type="entry name" value="CheY-like_superfamily"/>
</dbReference>
<dbReference type="Gene3D" id="2.40.50.1020">
    <property type="entry name" value="LytTr DNA-binding domain"/>
    <property type="match status" value="1"/>
</dbReference>
<feature type="domain" description="HTH LytTR-type" evidence="3">
    <location>
        <begin position="155"/>
        <end position="245"/>
    </location>
</feature>
<dbReference type="EMBL" id="BAABFA010000004">
    <property type="protein sequence ID" value="GAA4460773.1"/>
    <property type="molecule type" value="Genomic_DNA"/>
</dbReference>
<evidence type="ECO:0000259" key="2">
    <source>
        <dbReference type="PROSITE" id="PS50110"/>
    </source>
</evidence>
<dbReference type="PANTHER" id="PTHR37299">
    <property type="entry name" value="TRANSCRIPTIONAL REGULATOR-RELATED"/>
    <property type="match status" value="1"/>
</dbReference>
<proteinExistence type="predicted"/>
<reference evidence="5" key="1">
    <citation type="journal article" date="2019" name="Int. J. Syst. Evol. Microbiol.">
        <title>The Global Catalogue of Microorganisms (GCM) 10K type strain sequencing project: providing services to taxonomists for standard genome sequencing and annotation.</title>
        <authorList>
            <consortium name="The Broad Institute Genomics Platform"/>
            <consortium name="The Broad Institute Genome Sequencing Center for Infectious Disease"/>
            <person name="Wu L."/>
            <person name="Ma J."/>
        </authorList>
    </citation>
    <scope>NUCLEOTIDE SEQUENCE [LARGE SCALE GENOMIC DNA]</scope>
    <source>
        <strain evidence="5">JCM 32105</strain>
    </source>
</reference>
<feature type="modified residue" description="4-aspartylphosphate" evidence="1">
    <location>
        <position position="57"/>
    </location>
</feature>
<comment type="caution">
    <text evidence="4">The sequence shown here is derived from an EMBL/GenBank/DDBJ whole genome shotgun (WGS) entry which is preliminary data.</text>
</comment>
<dbReference type="Proteomes" id="UP001500067">
    <property type="component" value="Unassembled WGS sequence"/>
</dbReference>
<dbReference type="InterPro" id="IPR046947">
    <property type="entry name" value="LytR-like"/>
</dbReference>
<dbReference type="SMART" id="SM00850">
    <property type="entry name" value="LytTR"/>
    <property type="match status" value="1"/>
</dbReference>
<dbReference type="InterPro" id="IPR001789">
    <property type="entry name" value="Sig_transdc_resp-reg_receiver"/>
</dbReference>
<keyword evidence="1" id="KW-0597">Phosphoprotein</keyword>
<dbReference type="PANTHER" id="PTHR37299:SF1">
    <property type="entry name" value="STAGE 0 SPORULATION PROTEIN A HOMOLOG"/>
    <property type="match status" value="1"/>
</dbReference>
<dbReference type="RefSeq" id="WP_345077776.1">
    <property type="nucleotide sequence ID" value="NZ_BAABFA010000004.1"/>
</dbReference>
<evidence type="ECO:0000313" key="4">
    <source>
        <dbReference type="EMBL" id="GAA4460773.1"/>
    </source>
</evidence>
<dbReference type="Pfam" id="PF00072">
    <property type="entry name" value="Response_reg"/>
    <property type="match status" value="1"/>
</dbReference>
<gene>
    <name evidence="4" type="primary">natR</name>
    <name evidence="4" type="ORF">GCM10023093_04080</name>
</gene>
<dbReference type="PROSITE" id="PS50110">
    <property type="entry name" value="RESPONSE_REGULATORY"/>
    <property type="match status" value="1"/>
</dbReference>
<accession>A0ABP8N5H1</accession>
<keyword evidence="5" id="KW-1185">Reference proteome</keyword>
<evidence type="ECO:0000259" key="3">
    <source>
        <dbReference type="PROSITE" id="PS50930"/>
    </source>
</evidence>
<dbReference type="Gene3D" id="3.40.50.2300">
    <property type="match status" value="1"/>
</dbReference>
<dbReference type="PROSITE" id="PS50930">
    <property type="entry name" value="HTH_LYTTR"/>
    <property type="match status" value="1"/>
</dbReference>